<dbReference type="EC" id="2.7.6.3" evidence="3"/>
<dbReference type="Proteomes" id="UP000190135">
    <property type="component" value="Unassembled WGS sequence"/>
</dbReference>
<dbReference type="PROSITE" id="PS00794">
    <property type="entry name" value="HPPK"/>
    <property type="match status" value="1"/>
</dbReference>
<evidence type="ECO:0000256" key="8">
    <source>
        <dbReference type="ARBA" id="ARBA00022840"/>
    </source>
</evidence>
<keyword evidence="6" id="KW-0547">Nucleotide-binding</keyword>
<evidence type="ECO:0000259" key="13">
    <source>
        <dbReference type="PROSITE" id="PS00794"/>
    </source>
</evidence>
<gene>
    <name evidence="14" type="ORF">SAMN05428963_103378</name>
</gene>
<keyword evidence="9" id="KW-0289">Folate biosynthesis</keyword>
<evidence type="ECO:0000256" key="12">
    <source>
        <dbReference type="ARBA" id="ARBA00033413"/>
    </source>
</evidence>
<evidence type="ECO:0000256" key="4">
    <source>
        <dbReference type="ARBA" id="ARBA00016218"/>
    </source>
</evidence>
<evidence type="ECO:0000313" key="15">
    <source>
        <dbReference type="Proteomes" id="UP000190135"/>
    </source>
</evidence>
<dbReference type="PANTHER" id="PTHR43071:SF1">
    <property type="entry name" value="2-AMINO-4-HYDROXY-6-HYDROXYMETHYLDIHYDROPTERIDINE PYROPHOSPHOKINASE"/>
    <property type="match status" value="1"/>
</dbReference>
<dbReference type="GO" id="GO:0046654">
    <property type="term" value="P:tetrahydrofolate biosynthetic process"/>
    <property type="evidence" value="ECO:0007669"/>
    <property type="project" value="UniProtKB-UniPathway"/>
</dbReference>
<evidence type="ECO:0000256" key="1">
    <source>
        <dbReference type="ARBA" id="ARBA00005051"/>
    </source>
</evidence>
<dbReference type="GO" id="GO:0016301">
    <property type="term" value="F:kinase activity"/>
    <property type="evidence" value="ECO:0007669"/>
    <property type="project" value="UniProtKB-KW"/>
</dbReference>
<accession>A0A1T4P755</accession>
<protein>
    <recommendedName>
        <fullName evidence="4">2-amino-4-hydroxy-6-hydroxymethyldihydropteridine pyrophosphokinase</fullName>
        <ecNumber evidence="3">2.7.6.3</ecNumber>
    </recommendedName>
    <alternativeName>
        <fullName evidence="11">6-hydroxymethyl-7,8-dihydropterin pyrophosphokinase</fullName>
    </alternativeName>
    <alternativeName>
        <fullName evidence="12">7,8-dihydro-6-hydroxymethylpterin-pyrophosphokinase</fullName>
    </alternativeName>
</protein>
<dbReference type="InterPro" id="IPR000550">
    <property type="entry name" value="Hppk"/>
</dbReference>
<evidence type="ECO:0000256" key="11">
    <source>
        <dbReference type="ARBA" id="ARBA00029766"/>
    </source>
</evidence>
<feature type="domain" description="7,8-dihydro-6-hydroxymethylpterin-pyrophosphokinase" evidence="13">
    <location>
        <begin position="88"/>
        <end position="99"/>
    </location>
</feature>
<dbReference type="STRING" id="1365950.SAMN05428963_103378"/>
<evidence type="ECO:0000256" key="2">
    <source>
        <dbReference type="ARBA" id="ARBA00005810"/>
    </source>
</evidence>
<name>A0A1T4P755_9HYPH</name>
<sequence>MQRVHIGLGGNLGDPRAAMAMALAMLDGRGDTTLVAVSALYETPPWGKTDQPPFLNACASLDTALEPEALLDACLETERALKRERTERWGPRTLDVDLLDWSGREIATERLHLPHPRASERAFVLVPLADIAPKLVLAGRTVEDWLAATDTAGIRRIAPEGWCSGESRMPG</sequence>
<dbReference type="SUPFAM" id="SSF55083">
    <property type="entry name" value="6-hydroxymethyl-7,8-dihydropterin pyrophosphokinase, HPPK"/>
    <property type="match status" value="1"/>
</dbReference>
<dbReference type="EMBL" id="FUXL01000003">
    <property type="protein sequence ID" value="SJZ87420.1"/>
    <property type="molecule type" value="Genomic_DNA"/>
</dbReference>
<evidence type="ECO:0000313" key="14">
    <source>
        <dbReference type="EMBL" id="SJZ87420.1"/>
    </source>
</evidence>
<dbReference type="GO" id="GO:0046656">
    <property type="term" value="P:folic acid biosynthetic process"/>
    <property type="evidence" value="ECO:0007669"/>
    <property type="project" value="UniProtKB-KW"/>
</dbReference>
<keyword evidence="8" id="KW-0067">ATP-binding</keyword>
<organism evidence="14 15">
    <name type="scientific">Consotaella salsifontis</name>
    <dbReference type="NCBI Taxonomy" id="1365950"/>
    <lineage>
        <taxon>Bacteria</taxon>
        <taxon>Pseudomonadati</taxon>
        <taxon>Pseudomonadota</taxon>
        <taxon>Alphaproteobacteria</taxon>
        <taxon>Hyphomicrobiales</taxon>
        <taxon>Aurantimonadaceae</taxon>
        <taxon>Consotaella</taxon>
    </lineage>
</organism>
<comment type="similarity">
    <text evidence="2">Belongs to the HPPK family.</text>
</comment>
<dbReference type="OrthoDB" id="9808041at2"/>
<evidence type="ECO:0000256" key="5">
    <source>
        <dbReference type="ARBA" id="ARBA00022679"/>
    </source>
</evidence>
<keyword evidence="15" id="KW-1185">Reference proteome</keyword>
<evidence type="ECO:0000256" key="3">
    <source>
        <dbReference type="ARBA" id="ARBA00013253"/>
    </source>
</evidence>
<keyword evidence="7 14" id="KW-0418">Kinase</keyword>
<dbReference type="UniPathway" id="UPA00077">
    <property type="reaction ID" value="UER00155"/>
</dbReference>
<dbReference type="PANTHER" id="PTHR43071">
    <property type="entry name" value="2-AMINO-4-HYDROXY-6-HYDROXYMETHYLDIHYDROPTERIDINE PYROPHOSPHOKINASE"/>
    <property type="match status" value="1"/>
</dbReference>
<dbReference type="GO" id="GO:0003848">
    <property type="term" value="F:2-amino-4-hydroxy-6-hydroxymethyldihydropteridine diphosphokinase activity"/>
    <property type="evidence" value="ECO:0007669"/>
    <property type="project" value="UniProtKB-EC"/>
</dbReference>
<dbReference type="InterPro" id="IPR035907">
    <property type="entry name" value="Hppk_sf"/>
</dbReference>
<evidence type="ECO:0000256" key="9">
    <source>
        <dbReference type="ARBA" id="ARBA00022909"/>
    </source>
</evidence>
<reference evidence="14 15" key="1">
    <citation type="submission" date="2017-02" db="EMBL/GenBank/DDBJ databases">
        <authorList>
            <person name="Peterson S.W."/>
        </authorList>
    </citation>
    <scope>NUCLEOTIDE SEQUENCE [LARGE SCALE GENOMIC DNA]</scope>
    <source>
        <strain evidence="14 15">USBA 369</strain>
    </source>
</reference>
<evidence type="ECO:0000256" key="10">
    <source>
        <dbReference type="ARBA" id="ARBA00029409"/>
    </source>
</evidence>
<comment type="pathway">
    <text evidence="1">Cofactor biosynthesis; tetrahydrofolate biosynthesis; 2-amino-4-hydroxy-6-hydroxymethyl-7,8-dihydropteridine diphosphate from 7,8-dihydroneopterin triphosphate: step 4/4.</text>
</comment>
<dbReference type="Gene3D" id="3.30.70.560">
    <property type="entry name" value="7,8-Dihydro-6-hydroxymethylpterin-pyrophosphokinase HPPK"/>
    <property type="match status" value="1"/>
</dbReference>
<dbReference type="NCBIfam" id="TIGR01498">
    <property type="entry name" value="folK"/>
    <property type="match status" value="1"/>
</dbReference>
<evidence type="ECO:0000256" key="6">
    <source>
        <dbReference type="ARBA" id="ARBA00022741"/>
    </source>
</evidence>
<dbReference type="RefSeq" id="WP_078707482.1">
    <property type="nucleotide sequence ID" value="NZ_FUXL01000003.1"/>
</dbReference>
<keyword evidence="5" id="KW-0808">Transferase</keyword>
<proteinExistence type="inferred from homology"/>
<dbReference type="Pfam" id="PF01288">
    <property type="entry name" value="HPPK"/>
    <property type="match status" value="1"/>
</dbReference>
<dbReference type="GO" id="GO:0005524">
    <property type="term" value="F:ATP binding"/>
    <property type="evidence" value="ECO:0007669"/>
    <property type="project" value="UniProtKB-KW"/>
</dbReference>
<evidence type="ECO:0000256" key="7">
    <source>
        <dbReference type="ARBA" id="ARBA00022777"/>
    </source>
</evidence>
<dbReference type="AlphaFoldDB" id="A0A1T4P755"/>
<comment type="function">
    <text evidence="10">Catalyzes the transfer of pyrophosphate from adenosine triphosphate (ATP) to 6-hydroxymethyl-7,8-dihydropterin, an enzymatic step in folate biosynthesis pathway.</text>
</comment>
<dbReference type="CDD" id="cd00483">
    <property type="entry name" value="HPPK"/>
    <property type="match status" value="1"/>
</dbReference>